<organism evidence="2 3">
    <name type="scientific">Mytilus coruscus</name>
    <name type="common">Sea mussel</name>
    <dbReference type="NCBI Taxonomy" id="42192"/>
    <lineage>
        <taxon>Eukaryota</taxon>
        <taxon>Metazoa</taxon>
        <taxon>Spiralia</taxon>
        <taxon>Lophotrochozoa</taxon>
        <taxon>Mollusca</taxon>
        <taxon>Bivalvia</taxon>
        <taxon>Autobranchia</taxon>
        <taxon>Pteriomorphia</taxon>
        <taxon>Mytilida</taxon>
        <taxon>Mytiloidea</taxon>
        <taxon>Mytilidae</taxon>
        <taxon>Mytilinae</taxon>
        <taxon>Mytilus</taxon>
    </lineage>
</organism>
<dbReference type="SUPFAM" id="SSF101478">
    <property type="entry name" value="ADP-ribosylglycohydrolase"/>
    <property type="match status" value="1"/>
</dbReference>
<dbReference type="Proteomes" id="UP000507470">
    <property type="component" value="Unassembled WGS sequence"/>
</dbReference>
<name>A0A6J8EVN8_MYTCO</name>
<dbReference type="OrthoDB" id="2021138at2759"/>
<accession>A0A6J8EVN8</accession>
<keyword evidence="1" id="KW-0460">Magnesium</keyword>
<proteinExistence type="predicted"/>
<evidence type="ECO:0000256" key="1">
    <source>
        <dbReference type="PIRSR" id="PIRSR605502-1"/>
    </source>
</evidence>
<reference evidence="2 3" key="1">
    <citation type="submission" date="2020-06" db="EMBL/GenBank/DDBJ databases">
        <authorList>
            <person name="Li R."/>
            <person name="Bekaert M."/>
        </authorList>
    </citation>
    <scope>NUCLEOTIDE SEQUENCE [LARGE SCALE GENOMIC DNA]</scope>
    <source>
        <strain evidence="3">wild</strain>
    </source>
</reference>
<feature type="binding site" evidence="1">
    <location>
        <position position="82"/>
    </location>
    <ligand>
        <name>Mg(2+)</name>
        <dbReference type="ChEBI" id="CHEBI:18420"/>
        <label>1</label>
    </ligand>
</feature>
<gene>
    <name evidence="2" type="ORF">MCOR_56508</name>
</gene>
<comment type="cofactor">
    <cofactor evidence="1">
        <name>Mg(2+)</name>
        <dbReference type="ChEBI" id="CHEBI:18420"/>
    </cofactor>
    <text evidence="1">Binds 2 magnesium ions per subunit.</text>
</comment>
<dbReference type="Pfam" id="PF03747">
    <property type="entry name" value="ADP_ribosyl_GH"/>
    <property type="match status" value="1"/>
</dbReference>
<dbReference type="Gene3D" id="1.10.4080.10">
    <property type="entry name" value="ADP-ribosylation/Crystallin J1"/>
    <property type="match status" value="1"/>
</dbReference>
<keyword evidence="1" id="KW-0479">Metal-binding</keyword>
<evidence type="ECO:0000313" key="3">
    <source>
        <dbReference type="Proteomes" id="UP000507470"/>
    </source>
</evidence>
<dbReference type="PANTHER" id="PTHR16222">
    <property type="entry name" value="ADP-RIBOSYLGLYCOHYDROLASE"/>
    <property type="match status" value="1"/>
</dbReference>
<dbReference type="GO" id="GO:0046872">
    <property type="term" value="F:metal ion binding"/>
    <property type="evidence" value="ECO:0007669"/>
    <property type="project" value="UniProtKB-KW"/>
</dbReference>
<dbReference type="PANTHER" id="PTHR16222:SF40">
    <property type="entry name" value="ADP-RIBOSYLGLYCOHYDROLASE"/>
    <property type="match status" value="1"/>
</dbReference>
<dbReference type="InterPro" id="IPR050792">
    <property type="entry name" value="ADP-ribosylglycohydrolase"/>
</dbReference>
<evidence type="ECO:0000313" key="2">
    <source>
        <dbReference type="EMBL" id="CAC5424617.1"/>
    </source>
</evidence>
<dbReference type="InterPro" id="IPR005502">
    <property type="entry name" value="Ribosyl_crysJ1"/>
</dbReference>
<dbReference type="AlphaFoldDB" id="A0A6J8EVN8"/>
<feature type="binding site" evidence="1">
    <location>
        <position position="307"/>
    </location>
    <ligand>
        <name>Mg(2+)</name>
        <dbReference type="ChEBI" id="CHEBI:18420"/>
        <label>1</label>
    </ligand>
</feature>
<sequence>MADSGDGKTASPNQPSTETMDRMLATIYGQCIGDAIGLLTEFLSKDEAKMHYGKVAQKLEYHHKQILCDFHRSRWQEGDWTDDSDQMILIMRSLVDCGGKVDPVDFAKKLKTWIQSGFSELGDFVGLGLGLTTMNVTSRPEFLKDPHEVARFVWDKRDRNIAPNGAVMRTSIVGIHMYWSLDNVTKNARDFAKTTHHDPRCQASTVAVSVAIATMLQGKHKDKEGKFKVNDIIQDAYKYASTCLETDTEKKDLMFYLTCDDIKDLKLDEANKIGYTYKSMGTGFWALKQDDFRKTITTIMMEGGDADSNACVGGALLGCKLGMSALPESWLTKLLHKDWLDNEIKKIWKFPPKDDNQQKIKRLGKSPHNDDNQQNIIRVEKFPQKDDNQQEINTLGKFPHNEDNQQEIIRLGKFPKKDDNQQEINRLGKFPHNEDNQQEIIRLGKFPQKDDNEKEINRMRKFLENDGYQQETNRLRKFPQKDDNEKEINRMGKFPQKDGYQQEINRLGKFPQKDNNQQEINRLGKFPQKDNKIVISRVRNCPHRDDNQNYFIGLLKIQMHCTITTVSSYRYSKKRKRGWGDIFTSR</sequence>
<feature type="binding site" evidence="1">
    <location>
        <position position="305"/>
    </location>
    <ligand>
        <name>Mg(2+)</name>
        <dbReference type="ChEBI" id="CHEBI:18420"/>
        <label>2</label>
    </ligand>
</feature>
<feature type="binding site" evidence="1">
    <location>
        <position position="83"/>
    </location>
    <ligand>
        <name>Mg(2+)</name>
        <dbReference type="ChEBI" id="CHEBI:18420"/>
        <label>1</label>
    </ligand>
</feature>
<feature type="binding site" evidence="1">
    <location>
        <position position="81"/>
    </location>
    <ligand>
        <name>Mg(2+)</name>
        <dbReference type="ChEBI" id="CHEBI:18420"/>
        <label>1</label>
    </ligand>
</feature>
<protein>
    <submittedName>
        <fullName evidence="2">Uncharacterized protein</fullName>
    </submittedName>
</protein>
<keyword evidence="3" id="KW-1185">Reference proteome</keyword>
<feature type="binding site" evidence="1">
    <location>
        <position position="308"/>
    </location>
    <ligand>
        <name>Mg(2+)</name>
        <dbReference type="ChEBI" id="CHEBI:18420"/>
        <label>1</label>
    </ligand>
</feature>
<dbReference type="EMBL" id="CACVKT020010048">
    <property type="protein sequence ID" value="CAC5424617.1"/>
    <property type="molecule type" value="Genomic_DNA"/>
</dbReference>
<dbReference type="InterPro" id="IPR036705">
    <property type="entry name" value="Ribosyl_crysJ1_sf"/>
</dbReference>